<dbReference type="Pfam" id="PF02472">
    <property type="entry name" value="ExbD"/>
    <property type="match status" value="1"/>
</dbReference>
<comment type="caution">
    <text evidence="8">The sequence shown here is derived from an EMBL/GenBank/DDBJ whole genome shotgun (WGS) entry which is preliminary data.</text>
</comment>
<proteinExistence type="inferred from homology"/>
<keyword evidence="4 7" id="KW-0812">Transmembrane</keyword>
<evidence type="ECO:0000256" key="2">
    <source>
        <dbReference type="ARBA" id="ARBA00005811"/>
    </source>
</evidence>
<evidence type="ECO:0000256" key="6">
    <source>
        <dbReference type="ARBA" id="ARBA00023136"/>
    </source>
</evidence>
<comment type="subcellular location">
    <subcellularLocation>
        <location evidence="1">Cell membrane</location>
        <topology evidence="1">Single-pass membrane protein</topology>
    </subcellularLocation>
    <subcellularLocation>
        <location evidence="7">Cell membrane</location>
        <topology evidence="7">Single-pass type II membrane protein</topology>
    </subcellularLocation>
</comment>
<keyword evidence="5" id="KW-1133">Transmembrane helix</keyword>
<dbReference type="EMBL" id="NATQ01000005">
    <property type="protein sequence ID" value="OQX91251.1"/>
    <property type="molecule type" value="Genomic_DNA"/>
</dbReference>
<accession>A0A1W9S328</accession>
<dbReference type="Proteomes" id="UP000192611">
    <property type="component" value="Unassembled WGS sequence"/>
</dbReference>
<comment type="similarity">
    <text evidence="2 7">Belongs to the ExbD/TolR family.</text>
</comment>
<keyword evidence="7" id="KW-0813">Transport</keyword>
<evidence type="ECO:0008006" key="10">
    <source>
        <dbReference type="Google" id="ProtNLM"/>
    </source>
</evidence>
<dbReference type="InterPro" id="IPR003400">
    <property type="entry name" value="ExbD"/>
</dbReference>
<dbReference type="PANTHER" id="PTHR30558">
    <property type="entry name" value="EXBD MEMBRANE COMPONENT OF PMF-DRIVEN MACROMOLECULE IMPORT SYSTEM"/>
    <property type="match status" value="1"/>
</dbReference>
<dbReference type="GO" id="GO:0022857">
    <property type="term" value="F:transmembrane transporter activity"/>
    <property type="evidence" value="ECO:0007669"/>
    <property type="project" value="InterPro"/>
</dbReference>
<evidence type="ECO:0000256" key="3">
    <source>
        <dbReference type="ARBA" id="ARBA00022475"/>
    </source>
</evidence>
<dbReference type="GO" id="GO:0005886">
    <property type="term" value="C:plasma membrane"/>
    <property type="evidence" value="ECO:0007669"/>
    <property type="project" value="UniProtKB-SubCell"/>
</dbReference>
<reference evidence="9" key="1">
    <citation type="submission" date="2017-03" db="EMBL/GenBank/DDBJ databases">
        <title>Novel pathways for hydrocarbon cycling and metabolic interdependencies in hydrothermal sediment communities.</title>
        <authorList>
            <person name="Dombrowski N."/>
            <person name="Seitz K."/>
            <person name="Teske A."/>
            <person name="Baker B."/>
        </authorList>
    </citation>
    <scope>NUCLEOTIDE SEQUENCE [LARGE SCALE GENOMIC DNA]</scope>
</reference>
<keyword evidence="3" id="KW-1003">Cell membrane</keyword>
<evidence type="ECO:0000313" key="9">
    <source>
        <dbReference type="Proteomes" id="UP000192611"/>
    </source>
</evidence>
<dbReference type="PANTHER" id="PTHR30558:SF3">
    <property type="entry name" value="BIOPOLYMER TRANSPORT PROTEIN EXBD-RELATED"/>
    <property type="match status" value="1"/>
</dbReference>
<organism evidence="8 9">
    <name type="scientific">Candidatus Coatesbacteria bacterium 4484_99</name>
    <dbReference type="NCBI Taxonomy" id="1970774"/>
    <lineage>
        <taxon>Bacteria</taxon>
        <taxon>Candidatus Coatesiibacteriota</taxon>
    </lineage>
</organism>
<gene>
    <name evidence="8" type="ORF">B6D57_00460</name>
</gene>
<dbReference type="AlphaFoldDB" id="A0A1W9S328"/>
<evidence type="ECO:0000256" key="7">
    <source>
        <dbReference type="RuleBase" id="RU003879"/>
    </source>
</evidence>
<protein>
    <recommendedName>
        <fullName evidence="10">Biopolymer transporter ExbD</fullName>
    </recommendedName>
</protein>
<evidence type="ECO:0000313" key="8">
    <source>
        <dbReference type="EMBL" id="OQX91251.1"/>
    </source>
</evidence>
<keyword evidence="7" id="KW-0653">Protein transport</keyword>
<sequence length="138" mass="15913">MLRKMRRRITIRIDMTPMVDVIILLLIFFFMTSTFREAEAIDVQLPHAYAGVRIPKTGVYHILISEDGKIYADNEPMQSREEFIQAIVSSRATNPNLIFDVKADQDVEYGVMLTVMEDLRRAGIVRFNLSIFKEAGAW</sequence>
<keyword evidence="6" id="KW-0472">Membrane</keyword>
<dbReference type="GO" id="GO:0015031">
    <property type="term" value="P:protein transport"/>
    <property type="evidence" value="ECO:0007669"/>
    <property type="project" value="UniProtKB-KW"/>
</dbReference>
<dbReference type="Gene3D" id="3.30.420.270">
    <property type="match status" value="1"/>
</dbReference>
<evidence type="ECO:0000256" key="5">
    <source>
        <dbReference type="ARBA" id="ARBA00022989"/>
    </source>
</evidence>
<evidence type="ECO:0000256" key="4">
    <source>
        <dbReference type="ARBA" id="ARBA00022692"/>
    </source>
</evidence>
<evidence type="ECO:0000256" key="1">
    <source>
        <dbReference type="ARBA" id="ARBA00004162"/>
    </source>
</evidence>
<name>A0A1W9S328_9BACT</name>